<sequence length="130" mass="13859">MALLELHHTTGSEGYREAALRVLDFLRGCAGVFESPMAHKVARAAAMAGDAETARRIADFLVSQQRETGCYQEDPEAPPDPARAGPPGPQSGCGTAGATGSWVTAGASRRAPYGGRWERARYVVAWRAED</sequence>
<comment type="caution">
    <text evidence="2">The sequence shown here is derived from an EMBL/GenBank/DDBJ whole genome shotgun (WGS) entry which is preliminary data.</text>
</comment>
<name>A0ABN9WID2_9DINO</name>
<gene>
    <name evidence="2" type="ORF">PCOR1329_LOCUS67648</name>
</gene>
<feature type="compositionally biased region" description="Pro residues" evidence="1">
    <location>
        <begin position="78"/>
        <end position="89"/>
    </location>
</feature>
<organism evidence="2 3">
    <name type="scientific">Prorocentrum cordatum</name>
    <dbReference type="NCBI Taxonomy" id="2364126"/>
    <lineage>
        <taxon>Eukaryota</taxon>
        <taxon>Sar</taxon>
        <taxon>Alveolata</taxon>
        <taxon>Dinophyceae</taxon>
        <taxon>Prorocentrales</taxon>
        <taxon>Prorocentraceae</taxon>
        <taxon>Prorocentrum</taxon>
    </lineage>
</organism>
<accession>A0ABN9WID2</accession>
<evidence type="ECO:0000313" key="2">
    <source>
        <dbReference type="EMBL" id="CAK0886252.1"/>
    </source>
</evidence>
<dbReference type="SUPFAM" id="SSF48239">
    <property type="entry name" value="Terpenoid cyclases/Protein prenyltransferases"/>
    <property type="match status" value="1"/>
</dbReference>
<protein>
    <submittedName>
        <fullName evidence="2">Uncharacterized protein</fullName>
    </submittedName>
</protein>
<dbReference type="Proteomes" id="UP001189429">
    <property type="component" value="Unassembled WGS sequence"/>
</dbReference>
<evidence type="ECO:0000313" key="3">
    <source>
        <dbReference type="Proteomes" id="UP001189429"/>
    </source>
</evidence>
<reference evidence="2" key="1">
    <citation type="submission" date="2023-10" db="EMBL/GenBank/DDBJ databases">
        <authorList>
            <person name="Chen Y."/>
            <person name="Shah S."/>
            <person name="Dougan E. K."/>
            <person name="Thang M."/>
            <person name="Chan C."/>
        </authorList>
    </citation>
    <scope>NUCLEOTIDE SEQUENCE [LARGE SCALE GENOMIC DNA]</scope>
</reference>
<proteinExistence type="predicted"/>
<keyword evidence="3" id="KW-1185">Reference proteome</keyword>
<dbReference type="InterPro" id="IPR008930">
    <property type="entry name" value="Terpenoid_cyclase/PrenylTrfase"/>
</dbReference>
<dbReference type="EMBL" id="CAUYUJ010018778">
    <property type="protein sequence ID" value="CAK0886252.1"/>
    <property type="molecule type" value="Genomic_DNA"/>
</dbReference>
<feature type="region of interest" description="Disordered" evidence="1">
    <location>
        <begin position="68"/>
        <end position="101"/>
    </location>
</feature>
<evidence type="ECO:0000256" key="1">
    <source>
        <dbReference type="SAM" id="MobiDB-lite"/>
    </source>
</evidence>